<dbReference type="Proteomes" id="UP000749559">
    <property type="component" value="Unassembled WGS sequence"/>
</dbReference>
<dbReference type="EMBL" id="CAIIXF020000007">
    <property type="protein sequence ID" value="CAH1790191.1"/>
    <property type="molecule type" value="Genomic_DNA"/>
</dbReference>
<gene>
    <name evidence="1" type="ORF">OFUS_LOCUS15435</name>
</gene>
<protein>
    <submittedName>
        <fullName evidence="1">Uncharacterized protein</fullName>
    </submittedName>
</protein>
<reference evidence="1" key="1">
    <citation type="submission" date="2022-03" db="EMBL/GenBank/DDBJ databases">
        <authorList>
            <person name="Martin C."/>
        </authorList>
    </citation>
    <scope>NUCLEOTIDE SEQUENCE</scope>
</reference>
<keyword evidence="2" id="KW-1185">Reference proteome</keyword>
<evidence type="ECO:0000313" key="1">
    <source>
        <dbReference type="EMBL" id="CAH1790191.1"/>
    </source>
</evidence>
<dbReference type="AlphaFoldDB" id="A0A8J1TWR2"/>
<organism evidence="1 2">
    <name type="scientific">Owenia fusiformis</name>
    <name type="common">Polychaete worm</name>
    <dbReference type="NCBI Taxonomy" id="6347"/>
    <lineage>
        <taxon>Eukaryota</taxon>
        <taxon>Metazoa</taxon>
        <taxon>Spiralia</taxon>
        <taxon>Lophotrochozoa</taxon>
        <taxon>Annelida</taxon>
        <taxon>Polychaeta</taxon>
        <taxon>Sedentaria</taxon>
        <taxon>Canalipalpata</taxon>
        <taxon>Sabellida</taxon>
        <taxon>Oweniida</taxon>
        <taxon>Oweniidae</taxon>
        <taxon>Owenia</taxon>
    </lineage>
</organism>
<sequence length="129" mass="14545">MKNLVEGLKKKGNHKEQTVGTRIIEFQYDDDSHHDHSSPSMKLERQKNVTVEFGVKEENTPLGNEGSLDLDTVKQIHKAREMLTSTSSDATFEHYIPRVSSLVISRQVSGSIVIMSQPRSACILRIHCL</sequence>
<proteinExistence type="predicted"/>
<comment type="caution">
    <text evidence="1">The sequence shown here is derived from an EMBL/GenBank/DDBJ whole genome shotgun (WGS) entry which is preliminary data.</text>
</comment>
<evidence type="ECO:0000313" key="2">
    <source>
        <dbReference type="Proteomes" id="UP000749559"/>
    </source>
</evidence>
<name>A0A8J1TWR2_OWEFU</name>
<accession>A0A8J1TWR2</accession>